<gene>
    <name evidence="1" type="ORF">LS79_003350</name>
</gene>
<name>A0A4U8UA46_9HELI</name>
<comment type="caution">
    <text evidence="1">The sequence shown here is derived from an EMBL/GenBank/DDBJ whole genome shotgun (WGS) entry which is preliminary data.</text>
</comment>
<evidence type="ECO:0000313" key="1">
    <source>
        <dbReference type="EMBL" id="TLE11310.1"/>
    </source>
</evidence>
<proteinExistence type="predicted"/>
<reference evidence="1 2" key="1">
    <citation type="journal article" date="2014" name="Genome Announc.">
        <title>Draft genome sequences of eight enterohepatic helicobacter species isolated from both laboratory and wild rodents.</title>
        <authorList>
            <person name="Sheh A."/>
            <person name="Shen Z."/>
            <person name="Fox J.G."/>
        </authorList>
    </citation>
    <scope>NUCLEOTIDE SEQUENCE [LARGE SCALE GENOMIC DNA]</scope>
    <source>
        <strain evidence="1 2">ATCC 49320</strain>
    </source>
</reference>
<dbReference type="RefSeq" id="WP_138196179.1">
    <property type="nucleotide sequence ID" value="NZ_JRPJ02000007.1"/>
</dbReference>
<protein>
    <submittedName>
        <fullName evidence="1">Uncharacterized protein</fullName>
    </submittedName>
</protein>
<organism evidence="1 2">
    <name type="scientific">Helicobacter bilis</name>
    <dbReference type="NCBI Taxonomy" id="37372"/>
    <lineage>
        <taxon>Bacteria</taxon>
        <taxon>Pseudomonadati</taxon>
        <taxon>Campylobacterota</taxon>
        <taxon>Epsilonproteobacteria</taxon>
        <taxon>Campylobacterales</taxon>
        <taxon>Helicobacteraceae</taxon>
        <taxon>Helicobacter</taxon>
    </lineage>
</organism>
<accession>A0A4U8UA46</accession>
<evidence type="ECO:0000313" key="2">
    <source>
        <dbReference type="Proteomes" id="UP000029857"/>
    </source>
</evidence>
<sequence>MSKDLIIKVEYGGLGDHLFFSHIPRIAKLGNTNGGGGDKYDRVFIHESSPFRNNDYKRLIWGQNPYVDGFTDAPPTPRKDITDTFSLSCNLLDNLMLSYGLDDGRRLHEPEIYYTPKFREEYNKVIFDPNWISNSGDTFDLADVVTYFHHNNIHIDAVMADLGGKRCFDNRVDSEIIRTETIWDFCDLIYSAKAMYCFATGTATLAAALNKPINVFVSSDVSYIFMHSVLHSYIPLRANKYIRKEWKRKVFNIPLRVSLRRKDIDRMARFIPIKSMKKGFKNAFISKNLHHLKPYIPHTSTEEVDNIVNIAKAIPIHEDSVKNTANKNMGGGG</sequence>
<dbReference type="EMBL" id="JRPJ02000007">
    <property type="protein sequence ID" value="TLE11310.1"/>
    <property type="molecule type" value="Genomic_DNA"/>
</dbReference>
<dbReference type="AlphaFoldDB" id="A0A4U8UA46"/>
<dbReference type="Proteomes" id="UP000029857">
    <property type="component" value="Unassembled WGS sequence"/>
</dbReference>